<sequence>MTFNKFIINNEVIFDMNINELQPLTLSGSLVTLNAPTARCLQLFLEHKGKVISREEFLDSVWKTRGVVVSENTFYQNISLLRKSLARAGLSQEIIVTIRQRGFRIAQGTDIIPVSEFAETLPAEADVSLQGGPEVNEIALEVTPVRSKDSQLLNKKEQNGFFNKWSSSLKLSILSLIIVSIMTMANLLILIF</sequence>
<feature type="DNA-binding region" description="OmpR/PhoB-type" evidence="2">
    <location>
        <begin position="1"/>
        <end position="107"/>
    </location>
</feature>
<dbReference type="RefSeq" id="WP_271281388.1">
    <property type="nucleotide sequence ID" value="NZ_JAMGZK010000040.1"/>
</dbReference>
<keyword evidence="3" id="KW-0472">Membrane</keyword>
<dbReference type="EMBL" id="JAMGZK010000040">
    <property type="protein sequence ID" value="MCU6663648.1"/>
    <property type="molecule type" value="Genomic_DNA"/>
</dbReference>
<dbReference type="CDD" id="cd00383">
    <property type="entry name" value="trans_reg_C"/>
    <property type="match status" value="1"/>
</dbReference>
<gene>
    <name evidence="5" type="ORF">M8014_04710</name>
</gene>
<dbReference type="SMART" id="SM00862">
    <property type="entry name" value="Trans_reg_C"/>
    <property type="match status" value="1"/>
</dbReference>
<dbReference type="GO" id="GO:0006355">
    <property type="term" value="P:regulation of DNA-templated transcription"/>
    <property type="evidence" value="ECO:0007669"/>
    <property type="project" value="InterPro"/>
</dbReference>
<dbReference type="GO" id="GO:0000160">
    <property type="term" value="P:phosphorelay signal transduction system"/>
    <property type="evidence" value="ECO:0007669"/>
    <property type="project" value="InterPro"/>
</dbReference>
<keyword evidence="1 2" id="KW-0238">DNA-binding</keyword>
<evidence type="ECO:0000256" key="3">
    <source>
        <dbReference type="SAM" id="Phobius"/>
    </source>
</evidence>
<keyword evidence="3" id="KW-0812">Transmembrane</keyword>
<organism evidence="5 6">
    <name type="scientific">Silvania hatchlandensis</name>
    <dbReference type="NCBI Taxonomy" id="2926469"/>
    <lineage>
        <taxon>Bacteria</taxon>
        <taxon>Pseudomonadati</taxon>
        <taxon>Pseudomonadota</taxon>
        <taxon>Gammaproteobacteria</taxon>
        <taxon>Enterobacterales</taxon>
        <taxon>Enterobacteriaceae</taxon>
        <taxon>Silvania</taxon>
    </lineage>
</organism>
<keyword evidence="6" id="KW-1185">Reference proteome</keyword>
<name>A0A9J6PVY9_9ENTR</name>
<dbReference type="InterPro" id="IPR001867">
    <property type="entry name" value="OmpR/PhoB-type_DNA-bd"/>
</dbReference>
<feature type="domain" description="OmpR/PhoB-type" evidence="4">
    <location>
        <begin position="1"/>
        <end position="107"/>
    </location>
</feature>
<evidence type="ECO:0000313" key="5">
    <source>
        <dbReference type="EMBL" id="MCU6663648.1"/>
    </source>
</evidence>
<dbReference type="AlphaFoldDB" id="A0A9J6PVY9"/>
<feature type="transmembrane region" description="Helical" evidence="3">
    <location>
        <begin position="171"/>
        <end position="191"/>
    </location>
</feature>
<dbReference type="Proteomes" id="UP001063816">
    <property type="component" value="Unassembled WGS sequence"/>
</dbReference>
<dbReference type="SUPFAM" id="SSF46894">
    <property type="entry name" value="C-terminal effector domain of the bipartite response regulators"/>
    <property type="match status" value="1"/>
</dbReference>
<evidence type="ECO:0000256" key="2">
    <source>
        <dbReference type="PROSITE-ProRule" id="PRU01091"/>
    </source>
</evidence>
<dbReference type="Gene3D" id="1.10.10.10">
    <property type="entry name" value="Winged helix-like DNA-binding domain superfamily/Winged helix DNA-binding domain"/>
    <property type="match status" value="1"/>
</dbReference>
<dbReference type="InterPro" id="IPR036388">
    <property type="entry name" value="WH-like_DNA-bd_sf"/>
</dbReference>
<evidence type="ECO:0000259" key="4">
    <source>
        <dbReference type="PROSITE" id="PS51755"/>
    </source>
</evidence>
<accession>A0A9J6PVY9</accession>
<proteinExistence type="predicted"/>
<dbReference type="GO" id="GO:0003677">
    <property type="term" value="F:DNA binding"/>
    <property type="evidence" value="ECO:0007669"/>
    <property type="project" value="UniProtKB-UniRule"/>
</dbReference>
<keyword evidence="3" id="KW-1133">Transmembrane helix</keyword>
<evidence type="ECO:0000256" key="1">
    <source>
        <dbReference type="ARBA" id="ARBA00023125"/>
    </source>
</evidence>
<comment type="caution">
    <text evidence="5">The sequence shown here is derived from an EMBL/GenBank/DDBJ whole genome shotgun (WGS) entry which is preliminary data.</text>
</comment>
<dbReference type="Pfam" id="PF00486">
    <property type="entry name" value="Trans_reg_C"/>
    <property type="match status" value="1"/>
</dbReference>
<evidence type="ECO:0000313" key="6">
    <source>
        <dbReference type="Proteomes" id="UP001063816"/>
    </source>
</evidence>
<dbReference type="PROSITE" id="PS51755">
    <property type="entry name" value="OMPR_PHOB"/>
    <property type="match status" value="1"/>
</dbReference>
<dbReference type="InterPro" id="IPR016032">
    <property type="entry name" value="Sig_transdc_resp-reg_C-effctor"/>
</dbReference>
<protein>
    <submittedName>
        <fullName evidence="5">Winged helix-turn-helix domain-containing protein</fullName>
    </submittedName>
</protein>
<reference evidence="5" key="1">
    <citation type="submission" date="2022-05" db="EMBL/GenBank/DDBJ databases">
        <title>Description of a novel species of Leclercia; Leclercia tamurae and the Proposal for a Novel Genus Silvania gen. nov. Containing Two Novel Species Silvania hatchlandensis sp. nov. and Silvania confinis sp. nov. Isolated from the Rhizosphere of Oak.</title>
        <authorList>
            <person name="Maddock D.W."/>
            <person name="Brady C.L."/>
            <person name="Denman S."/>
            <person name="Arnold D."/>
        </authorList>
    </citation>
    <scope>NUCLEOTIDE SEQUENCE</scope>
    <source>
        <strain evidence="5">H19S6</strain>
    </source>
</reference>